<dbReference type="InterPro" id="IPR050705">
    <property type="entry name" value="Cytochrome_P450_3A"/>
</dbReference>
<dbReference type="SUPFAM" id="SSF48264">
    <property type="entry name" value="Cytochrome P450"/>
    <property type="match status" value="1"/>
</dbReference>
<dbReference type="Proteomes" id="UP000271974">
    <property type="component" value="Unassembled WGS sequence"/>
</dbReference>
<dbReference type="STRING" id="188477.A0A3S0ZPA2"/>
<feature type="transmembrane region" description="Helical" evidence="12">
    <location>
        <begin position="302"/>
        <end position="330"/>
    </location>
</feature>
<feature type="binding site" description="axial binding residue" evidence="10">
    <location>
        <position position="453"/>
    </location>
    <ligand>
        <name>heme</name>
        <dbReference type="ChEBI" id="CHEBI:30413"/>
    </ligand>
    <ligandPart>
        <name>Fe</name>
        <dbReference type="ChEBI" id="CHEBI:18248"/>
    </ligandPart>
</feature>
<comment type="caution">
    <text evidence="13">The sequence shown here is derived from an EMBL/GenBank/DDBJ whole genome shotgun (WGS) entry which is preliminary data.</text>
</comment>
<dbReference type="GO" id="GO:0008395">
    <property type="term" value="F:steroid hydroxylase activity"/>
    <property type="evidence" value="ECO:0007669"/>
    <property type="project" value="TreeGrafter"/>
</dbReference>
<keyword evidence="12" id="KW-1133">Transmembrane helix</keyword>
<keyword evidence="6" id="KW-0492">Microsome</keyword>
<dbReference type="PANTHER" id="PTHR24302">
    <property type="entry name" value="CYTOCHROME P450 FAMILY 3"/>
    <property type="match status" value="1"/>
</dbReference>
<sequence length="509" mass="58236">MDVTWLLLGLAVALVLAWLVVRLSAWPVQHILPGLGVDTPPGSRLFGHFFEGIKHGIFDVQTHYYSMFKGKKVYGWNDFKTPTIVLRDLDLIKDVCVKHFGNFTDRRDLVRFEPPFDQNLLTIFGDHWKRVRSAVSPTFTSGRLKKMSRHIERNAKLFQRLLRRKQESIEDIELKEMMSRVTMDTIASTGFGLDIDTVNQPDNDFFKHAQAFINPNIGLFLVSMVVPLLGKLLSSVGVKFISQKSSDFFKNVVEAALRERKESENAGQFNDFLDLVINAEEKEEGDTDEKAKVMRSLSHDEILGQALLFILAGYDTVSSVLAFTLFLLALHPEHQRRVQEELDSKFGDTDLEDWVPDYEGVQSLPYLDQCINEAMRLFPPGILIDRICTEEITMHGVRFPKGMTVILPIYAIHMDPDLWEDPQDFKPERFSPEAREARHQFSFFPFGHGPRNCIGLRLALLELKMVLASVLRSFDVTPCGKTVFPVRLSSWQLVAKDGLWVKLDRRGHN</sequence>
<dbReference type="GO" id="GO:0016705">
    <property type="term" value="F:oxidoreductase activity, acting on paired donors, with incorporation or reduction of molecular oxygen"/>
    <property type="evidence" value="ECO:0007669"/>
    <property type="project" value="InterPro"/>
</dbReference>
<dbReference type="EMBL" id="RQTK01001120">
    <property type="protein sequence ID" value="RUS72065.1"/>
    <property type="molecule type" value="Genomic_DNA"/>
</dbReference>
<dbReference type="Pfam" id="PF00067">
    <property type="entry name" value="p450"/>
    <property type="match status" value="1"/>
</dbReference>
<dbReference type="PROSITE" id="PS00086">
    <property type="entry name" value="CYTOCHROME_P450"/>
    <property type="match status" value="1"/>
</dbReference>
<evidence type="ECO:0000256" key="2">
    <source>
        <dbReference type="ARBA" id="ARBA00004406"/>
    </source>
</evidence>
<dbReference type="OrthoDB" id="2789670at2759"/>
<keyword evidence="14" id="KW-1185">Reference proteome</keyword>
<accession>A0A3S0ZPA2</accession>
<proteinExistence type="inferred from homology"/>
<dbReference type="InterPro" id="IPR002401">
    <property type="entry name" value="Cyt_P450_E_grp-I"/>
</dbReference>
<keyword evidence="7 11" id="KW-0560">Oxidoreductase</keyword>
<dbReference type="PANTHER" id="PTHR24302:SF15">
    <property type="entry name" value="FATTY-ACID PEROXYGENASE"/>
    <property type="match status" value="1"/>
</dbReference>
<evidence type="ECO:0000256" key="3">
    <source>
        <dbReference type="ARBA" id="ARBA00010617"/>
    </source>
</evidence>
<dbReference type="PRINTS" id="PR00463">
    <property type="entry name" value="EP450I"/>
</dbReference>
<organism evidence="13 14">
    <name type="scientific">Elysia chlorotica</name>
    <name type="common">Eastern emerald elysia</name>
    <name type="synonym">Sea slug</name>
    <dbReference type="NCBI Taxonomy" id="188477"/>
    <lineage>
        <taxon>Eukaryota</taxon>
        <taxon>Metazoa</taxon>
        <taxon>Spiralia</taxon>
        <taxon>Lophotrochozoa</taxon>
        <taxon>Mollusca</taxon>
        <taxon>Gastropoda</taxon>
        <taxon>Heterobranchia</taxon>
        <taxon>Euthyneura</taxon>
        <taxon>Panpulmonata</taxon>
        <taxon>Sacoglossa</taxon>
        <taxon>Placobranchoidea</taxon>
        <taxon>Plakobranchidae</taxon>
        <taxon>Elysia</taxon>
    </lineage>
</organism>
<comment type="cofactor">
    <cofactor evidence="10">
        <name>heme</name>
        <dbReference type="ChEBI" id="CHEBI:30413"/>
    </cofactor>
</comment>
<keyword evidence="12" id="KW-0472">Membrane</keyword>
<dbReference type="InterPro" id="IPR001128">
    <property type="entry name" value="Cyt_P450"/>
</dbReference>
<evidence type="ECO:0000256" key="5">
    <source>
        <dbReference type="ARBA" id="ARBA00022723"/>
    </source>
</evidence>
<comment type="subcellular location">
    <subcellularLocation>
        <location evidence="2">Endoplasmic reticulum membrane</location>
        <topology evidence="2">Peripheral membrane protein</topology>
    </subcellularLocation>
    <subcellularLocation>
        <location evidence="1">Microsome membrane</location>
        <topology evidence="1">Peripheral membrane protein</topology>
    </subcellularLocation>
</comment>
<dbReference type="AlphaFoldDB" id="A0A3S0ZPA2"/>
<keyword evidence="8 10" id="KW-0408">Iron</keyword>
<evidence type="ECO:0000256" key="7">
    <source>
        <dbReference type="ARBA" id="ARBA00023002"/>
    </source>
</evidence>
<dbReference type="InterPro" id="IPR017972">
    <property type="entry name" value="Cyt_P450_CS"/>
</dbReference>
<evidence type="ECO:0000256" key="11">
    <source>
        <dbReference type="RuleBase" id="RU000461"/>
    </source>
</evidence>
<keyword evidence="12" id="KW-0812">Transmembrane</keyword>
<comment type="similarity">
    <text evidence="3 11">Belongs to the cytochrome P450 family.</text>
</comment>
<keyword evidence="11" id="KW-0503">Monooxygenase</keyword>
<evidence type="ECO:0000256" key="4">
    <source>
        <dbReference type="ARBA" id="ARBA00022617"/>
    </source>
</evidence>
<dbReference type="PRINTS" id="PR00385">
    <property type="entry name" value="P450"/>
</dbReference>
<dbReference type="GO" id="GO:0020037">
    <property type="term" value="F:heme binding"/>
    <property type="evidence" value="ECO:0007669"/>
    <property type="project" value="InterPro"/>
</dbReference>
<evidence type="ECO:0008006" key="15">
    <source>
        <dbReference type="Google" id="ProtNLM"/>
    </source>
</evidence>
<protein>
    <recommendedName>
        <fullName evidence="15">Cytochrome P450</fullName>
    </recommendedName>
</protein>
<dbReference type="GO" id="GO:0005506">
    <property type="term" value="F:iron ion binding"/>
    <property type="evidence" value="ECO:0007669"/>
    <property type="project" value="InterPro"/>
</dbReference>
<evidence type="ECO:0000313" key="13">
    <source>
        <dbReference type="EMBL" id="RUS72065.1"/>
    </source>
</evidence>
<dbReference type="CDD" id="cd11055">
    <property type="entry name" value="CYP3A-like"/>
    <property type="match status" value="1"/>
</dbReference>
<evidence type="ECO:0000256" key="9">
    <source>
        <dbReference type="ARBA" id="ARBA00043906"/>
    </source>
</evidence>
<dbReference type="InterPro" id="IPR036396">
    <property type="entry name" value="Cyt_P450_sf"/>
</dbReference>
<evidence type="ECO:0000256" key="1">
    <source>
        <dbReference type="ARBA" id="ARBA00004174"/>
    </source>
</evidence>
<evidence type="ECO:0000256" key="6">
    <source>
        <dbReference type="ARBA" id="ARBA00022848"/>
    </source>
</evidence>
<keyword evidence="4 10" id="KW-0349">Heme</keyword>
<evidence type="ECO:0000256" key="12">
    <source>
        <dbReference type="SAM" id="Phobius"/>
    </source>
</evidence>
<evidence type="ECO:0000256" key="8">
    <source>
        <dbReference type="ARBA" id="ARBA00023004"/>
    </source>
</evidence>
<keyword evidence="6" id="KW-0256">Endoplasmic reticulum</keyword>
<reference evidence="13 14" key="1">
    <citation type="submission" date="2019-01" db="EMBL/GenBank/DDBJ databases">
        <title>A draft genome assembly of the solar-powered sea slug Elysia chlorotica.</title>
        <authorList>
            <person name="Cai H."/>
            <person name="Li Q."/>
            <person name="Fang X."/>
            <person name="Li J."/>
            <person name="Curtis N.E."/>
            <person name="Altenburger A."/>
            <person name="Shibata T."/>
            <person name="Feng M."/>
            <person name="Maeda T."/>
            <person name="Schwartz J.A."/>
            <person name="Shigenobu S."/>
            <person name="Lundholm N."/>
            <person name="Nishiyama T."/>
            <person name="Yang H."/>
            <person name="Hasebe M."/>
            <person name="Li S."/>
            <person name="Pierce S.K."/>
            <person name="Wang J."/>
        </authorList>
    </citation>
    <scope>NUCLEOTIDE SEQUENCE [LARGE SCALE GENOMIC DNA]</scope>
    <source>
        <strain evidence="13">EC2010</strain>
        <tissue evidence="13">Whole organism of an adult</tissue>
    </source>
</reference>
<keyword evidence="5 10" id="KW-0479">Metal-binding</keyword>
<evidence type="ECO:0000313" key="14">
    <source>
        <dbReference type="Proteomes" id="UP000271974"/>
    </source>
</evidence>
<dbReference type="GO" id="GO:0005789">
    <property type="term" value="C:endoplasmic reticulum membrane"/>
    <property type="evidence" value="ECO:0007669"/>
    <property type="project" value="UniProtKB-SubCell"/>
</dbReference>
<comment type="function">
    <text evidence="9">Cytochromes P450 are a group of heme-thiolate monooxygenases. They oxidize a variety of structurally unrelated compounds, including steroids, fatty acids, and xenobiotics.</text>
</comment>
<dbReference type="Gene3D" id="1.10.630.10">
    <property type="entry name" value="Cytochrome P450"/>
    <property type="match status" value="1"/>
</dbReference>
<evidence type="ECO:0000256" key="10">
    <source>
        <dbReference type="PIRSR" id="PIRSR602401-1"/>
    </source>
</evidence>
<dbReference type="FunFam" id="1.10.630.10:FF:000042">
    <property type="entry name" value="Cytochrome P450"/>
    <property type="match status" value="1"/>
</dbReference>
<feature type="transmembrane region" description="Helical" evidence="12">
    <location>
        <begin position="217"/>
        <end position="241"/>
    </location>
</feature>
<gene>
    <name evidence="13" type="ORF">EGW08_020180</name>
</gene>
<name>A0A3S0ZPA2_ELYCH</name>